<keyword evidence="1" id="KW-1185">Reference proteome</keyword>
<reference evidence="1" key="1">
    <citation type="journal article" date="2014" name="Nat. Commun.">
        <title>The tobacco genome sequence and its comparison with those of tomato and potato.</title>
        <authorList>
            <person name="Sierro N."/>
            <person name="Battey J.N."/>
            <person name="Ouadi S."/>
            <person name="Bakaher N."/>
            <person name="Bovet L."/>
            <person name="Willig A."/>
            <person name="Goepfert S."/>
            <person name="Peitsch M.C."/>
            <person name="Ivanov N.V."/>
        </authorList>
    </citation>
    <scope>NUCLEOTIDE SEQUENCE [LARGE SCALE GENOMIC DNA]</scope>
</reference>
<evidence type="ECO:0000313" key="1">
    <source>
        <dbReference type="Proteomes" id="UP000790787"/>
    </source>
</evidence>
<sequence length="563" mass="62175">MAGGNFAFAGGGGINPDEYTGKLTWYVKWTCIMAAMGGLIFGYDIGISGGVTSMAPFLQRFFMSVYRKEALNTSTNQYCKFDSQLLTLFTSSLYVAALFASIAASHVSKKYGRIRSMILGGLFFLSGAVLNAAAIHISMLILGRILLGIGVGFANQSVPIYLSEIAPPNYRGTFNVLFQLSITVGILIANLVNFGTDKISGGWGWRVSLGGAAVPALVILFSSMFLSDSPSSLIDRGMEKEAKQLLRKIRGVDYPEAEVLREMGAAVLLEKIKAVKSVEADQELIKEIREVINVEAEFNDLLMASEASKKVEGPWTNLVFVRKYRPQLILSILIPSFQQLTGINVVMFYAPVLFQTLGFKSNVSLISAVITGLVNLLATFFSVYGTDKFGRRKLFFYGGIFMCLFQTALAALIGAKFGTTGNSGVLPHWYAALVVLCICVFVANFAYSWGPLGWLVPSEISPLEVRSAAQCVTVSMNMFFTFLVAQIFLKMLCGMKFGLFIFFAAFVFIMTMFIYLYVPETKNIPIEEMSQIWREHWFWKKFVDEDGESKPQGNGTKLRMEVV</sequence>
<keyword evidence="2" id="KW-0762">Sugar transport</keyword>
<name>A0AC58SFH6_TOBAC</name>
<proteinExistence type="predicted"/>
<dbReference type="Proteomes" id="UP000790787">
    <property type="component" value="Chromosome 12"/>
</dbReference>
<accession>A0AC58SFH6</accession>
<organism evidence="1 2">
    <name type="scientific">Nicotiana tabacum</name>
    <name type="common">Common tobacco</name>
    <dbReference type="NCBI Taxonomy" id="4097"/>
    <lineage>
        <taxon>Eukaryota</taxon>
        <taxon>Viridiplantae</taxon>
        <taxon>Streptophyta</taxon>
        <taxon>Embryophyta</taxon>
        <taxon>Tracheophyta</taxon>
        <taxon>Spermatophyta</taxon>
        <taxon>Magnoliopsida</taxon>
        <taxon>eudicotyledons</taxon>
        <taxon>Gunneridae</taxon>
        <taxon>Pentapetalae</taxon>
        <taxon>asterids</taxon>
        <taxon>lamiids</taxon>
        <taxon>Solanales</taxon>
        <taxon>Solanaceae</taxon>
        <taxon>Nicotianoideae</taxon>
        <taxon>Nicotianeae</taxon>
        <taxon>Nicotiana</taxon>
    </lineage>
</organism>
<keyword evidence="2" id="KW-0813">Transport</keyword>
<gene>
    <name evidence="2" type="primary">LOC107812382</name>
</gene>
<reference evidence="2" key="2">
    <citation type="submission" date="2025-08" db="UniProtKB">
        <authorList>
            <consortium name="RefSeq"/>
        </authorList>
    </citation>
    <scope>IDENTIFICATION</scope>
    <source>
        <tissue evidence="2">Leaf</tissue>
    </source>
</reference>
<evidence type="ECO:0000313" key="2">
    <source>
        <dbReference type="RefSeq" id="XP_075083684.1"/>
    </source>
</evidence>
<dbReference type="RefSeq" id="XP_075083684.1">
    <property type="nucleotide sequence ID" value="XM_075227583.1"/>
</dbReference>
<protein>
    <submittedName>
        <fullName evidence="2">Sugar transport protein 12</fullName>
    </submittedName>
</protein>